<comment type="caution">
    <text evidence="1">The sequence shown here is derived from an EMBL/GenBank/DDBJ whole genome shotgun (WGS) entry which is preliminary data.</text>
</comment>
<keyword evidence="2" id="KW-1185">Reference proteome</keyword>
<accession>A0A0C1L4S5</accession>
<gene>
    <name evidence="1" type="ORF">OI18_10465</name>
</gene>
<dbReference type="EMBL" id="JSVC01000011">
    <property type="protein sequence ID" value="KIC94536.1"/>
    <property type="molecule type" value="Genomic_DNA"/>
</dbReference>
<evidence type="ECO:0000313" key="1">
    <source>
        <dbReference type="EMBL" id="KIC94536.1"/>
    </source>
</evidence>
<dbReference type="STRING" id="1349421.OI18_10465"/>
<dbReference type="Proteomes" id="UP000031408">
    <property type="component" value="Unassembled WGS sequence"/>
</dbReference>
<dbReference type="AlphaFoldDB" id="A0A0C1L4S5"/>
<evidence type="ECO:0008006" key="3">
    <source>
        <dbReference type="Google" id="ProtNLM"/>
    </source>
</evidence>
<name>A0A0C1L4S5_9BACT</name>
<evidence type="ECO:0000313" key="2">
    <source>
        <dbReference type="Proteomes" id="UP000031408"/>
    </source>
</evidence>
<protein>
    <recommendedName>
        <fullName evidence="3">Outer membrane lipoprotein-sorting protein</fullName>
    </recommendedName>
</protein>
<sequence length="233" mass="25804">MLHRCLPIFLLFISYMVSNHTSAQSADDLLKKVKSRLEKVKDYAADGNMKMDVDFIRIPDAKVKVYFRQPDQFRVIKENGISLLPKGGLSISLNALLSGKEFVAVSGGTTNAAGRSLSVVKLLPIKENSEIVLATLYIDAASALVYRTVATTRDNGTFETQLSYGKYADQGLPDEVVFLFNTSAYKLPKGITMEYEGSKKPADRKTASNGQGKISIRYERYEINKGVPDSIFK</sequence>
<proteinExistence type="predicted"/>
<reference evidence="1 2" key="1">
    <citation type="submission" date="2014-11" db="EMBL/GenBank/DDBJ databases">
        <title>Genome sequence of Flavihumibacter solisilvae 3-3.</title>
        <authorList>
            <person name="Zhou G."/>
            <person name="Li M."/>
            <person name="Wang G."/>
        </authorList>
    </citation>
    <scope>NUCLEOTIDE SEQUENCE [LARGE SCALE GENOMIC DNA]</scope>
    <source>
        <strain evidence="1 2">3-3</strain>
    </source>
</reference>
<organism evidence="1 2">
    <name type="scientific">Flavihumibacter solisilvae</name>
    <dbReference type="NCBI Taxonomy" id="1349421"/>
    <lineage>
        <taxon>Bacteria</taxon>
        <taxon>Pseudomonadati</taxon>
        <taxon>Bacteroidota</taxon>
        <taxon>Chitinophagia</taxon>
        <taxon>Chitinophagales</taxon>
        <taxon>Chitinophagaceae</taxon>
        <taxon>Flavihumibacter</taxon>
    </lineage>
</organism>